<comment type="cofactor">
    <cofactor evidence="14 15">
        <name>heme b</name>
        <dbReference type="ChEBI" id="CHEBI:60344"/>
    </cofactor>
    <text evidence="14 15">Binds 1 heme b (iron(II)-protoporphyrin IX) group per subunit.</text>
</comment>
<organism evidence="16 17">
    <name type="scientific">Neokomagataea tanensis</name>
    <dbReference type="NCBI Taxonomy" id="661191"/>
    <lineage>
        <taxon>Bacteria</taxon>
        <taxon>Pseudomonadati</taxon>
        <taxon>Pseudomonadota</taxon>
        <taxon>Alphaproteobacteria</taxon>
        <taxon>Acetobacterales</taxon>
        <taxon>Acetobacteraceae</taxon>
        <taxon>Neokomagataea</taxon>
    </lineage>
</organism>
<dbReference type="Proteomes" id="UP000317214">
    <property type="component" value="Chromosome"/>
</dbReference>
<dbReference type="GO" id="GO:0070818">
    <property type="term" value="F:protoporphyrinogen oxidase activity"/>
    <property type="evidence" value="ECO:0007669"/>
    <property type="project" value="UniProtKB-UniRule"/>
</dbReference>
<evidence type="ECO:0000256" key="15">
    <source>
        <dbReference type="PIRNR" id="PIRNR004638"/>
    </source>
</evidence>
<keyword evidence="9 14" id="KW-1133">Transmembrane helix</keyword>
<comment type="function">
    <text evidence="14 15">Catalyzes the oxidation of protoporphyrinogen IX to protoporphyrin IX.</text>
</comment>
<keyword evidence="17" id="KW-1185">Reference proteome</keyword>
<keyword evidence="12 14" id="KW-0472">Membrane</keyword>
<keyword evidence="5 14" id="KW-1003">Cell membrane</keyword>
<evidence type="ECO:0000256" key="3">
    <source>
        <dbReference type="ARBA" id="ARBA00006501"/>
    </source>
</evidence>
<dbReference type="UniPathway" id="UPA00251">
    <property type="reaction ID" value="UER00324"/>
</dbReference>
<keyword evidence="7 14" id="KW-0812">Transmembrane</keyword>
<evidence type="ECO:0000313" key="17">
    <source>
        <dbReference type="Proteomes" id="UP000317214"/>
    </source>
</evidence>
<evidence type="ECO:0000313" key="16">
    <source>
        <dbReference type="EMBL" id="QDH24670.1"/>
    </source>
</evidence>
<evidence type="ECO:0000256" key="12">
    <source>
        <dbReference type="ARBA" id="ARBA00023136"/>
    </source>
</evidence>
<keyword evidence="11 14" id="KW-0408">Iron</keyword>
<evidence type="ECO:0000256" key="13">
    <source>
        <dbReference type="ARBA" id="ARBA00048390"/>
    </source>
</evidence>
<evidence type="ECO:0000256" key="14">
    <source>
        <dbReference type="HAMAP-Rule" id="MF_02239"/>
    </source>
</evidence>
<dbReference type="NCBIfam" id="TIGR00701">
    <property type="entry name" value="protoporphyrinogen oxidase HemJ"/>
    <property type="match status" value="1"/>
</dbReference>
<dbReference type="RefSeq" id="WP_141492511.1">
    <property type="nucleotide sequence ID" value="NZ_CP032485.1"/>
</dbReference>
<evidence type="ECO:0000256" key="11">
    <source>
        <dbReference type="ARBA" id="ARBA00023004"/>
    </source>
</evidence>
<feature type="transmembrane region" description="Helical" evidence="14">
    <location>
        <begin position="128"/>
        <end position="146"/>
    </location>
</feature>
<evidence type="ECO:0000256" key="7">
    <source>
        <dbReference type="ARBA" id="ARBA00022692"/>
    </source>
</evidence>
<accession>A0A4Y6V7L1</accession>
<dbReference type="GO" id="GO:0005886">
    <property type="term" value="C:plasma membrane"/>
    <property type="evidence" value="ECO:0007669"/>
    <property type="project" value="UniProtKB-SubCell"/>
</dbReference>
<dbReference type="OrthoDB" id="9800824at2"/>
<proteinExistence type="inferred from homology"/>
<evidence type="ECO:0000256" key="9">
    <source>
        <dbReference type="ARBA" id="ARBA00022989"/>
    </source>
</evidence>
<comment type="subcellular location">
    <subcellularLocation>
        <location evidence="1 14">Cell membrane</location>
        <topology evidence="1 14">Multi-pass membrane protein</topology>
    </subcellularLocation>
</comment>
<feature type="binding site" description="axial binding residue" evidence="14">
    <location>
        <position position="93"/>
    </location>
    <ligand>
        <name>heme</name>
        <dbReference type="ChEBI" id="CHEBI:30413"/>
    </ligand>
    <ligandPart>
        <name>Fe</name>
        <dbReference type="ChEBI" id="CHEBI:18248"/>
    </ligandPart>
</feature>
<evidence type="ECO:0000256" key="8">
    <source>
        <dbReference type="ARBA" id="ARBA00022723"/>
    </source>
</evidence>
<dbReference type="PANTHER" id="PTHR40255:SF1">
    <property type="entry name" value="PROTOPORPHYRINOGEN IX OXIDASE"/>
    <property type="match status" value="1"/>
</dbReference>
<gene>
    <name evidence="16" type="primary">hemJ</name>
    <name evidence="16" type="ORF">D5366_04885</name>
</gene>
<keyword evidence="6 14" id="KW-0349">Heme</keyword>
<dbReference type="PIRSF" id="PIRSF004638">
    <property type="entry name" value="UCP004638"/>
    <property type="match status" value="1"/>
</dbReference>
<dbReference type="EC" id="1.3.99.-" evidence="14 15"/>
<dbReference type="GO" id="GO:0006782">
    <property type="term" value="P:protoporphyrinogen IX biosynthetic process"/>
    <property type="evidence" value="ECO:0007669"/>
    <property type="project" value="UniProtKB-UniRule"/>
</dbReference>
<evidence type="ECO:0000256" key="10">
    <source>
        <dbReference type="ARBA" id="ARBA00023002"/>
    </source>
</evidence>
<dbReference type="Pfam" id="PF03653">
    <property type="entry name" value="UPF0093"/>
    <property type="match status" value="1"/>
</dbReference>
<dbReference type="InterPro" id="IPR005265">
    <property type="entry name" value="HemJ-like"/>
</dbReference>
<dbReference type="AlphaFoldDB" id="A0A4Y6V7L1"/>
<comment type="similarity">
    <text evidence="3 14 15">Belongs to the HemJ family.</text>
</comment>
<keyword evidence="10 14" id="KW-0560">Oxidoreductase</keyword>
<comment type="pathway">
    <text evidence="2 14 15">Porphyrin-containing compound metabolism; protoporphyrin-IX biosynthesis; protoporphyrin-IX from protoporphyrinogen-IX: step 1/1.</text>
</comment>
<dbReference type="KEGG" id="ntn:D5366_04885"/>
<evidence type="ECO:0000256" key="6">
    <source>
        <dbReference type="ARBA" id="ARBA00022617"/>
    </source>
</evidence>
<dbReference type="PANTHER" id="PTHR40255">
    <property type="entry name" value="UPF0093 MEMBRANE PROTEIN SLR1790"/>
    <property type="match status" value="1"/>
</dbReference>
<comment type="catalytic activity">
    <reaction evidence="13 14 15">
        <text>protoporphyrinogen IX + 3 A = protoporphyrin IX + 3 AH2</text>
        <dbReference type="Rhea" id="RHEA:62000"/>
        <dbReference type="ChEBI" id="CHEBI:13193"/>
        <dbReference type="ChEBI" id="CHEBI:17499"/>
        <dbReference type="ChEBI" id="CHEBI:57306"/>
        <dbReference type="ChEBI" id="CHEBI:57307"/>
    </reaction>
</comment>
<evidence type="ECO:0000256" key="4">
    <source>
        <dbReference type="ARBA" id="ARBA00017504"/>
    </source>
</evidence>
<protein>
    <recommendedName>
        <fullName evidence="4 14">Protoporphyrinogen IX oxidase</fullName>
        <shortName evidence="14">PPO</shortName>
        <ecNumber evidence="14 15">1.3.99.-</ecNumber>
    </recommendedName>
</protein>
<reference evidence="16 17" key="1">
    <citation type="submission" date="2018-09" db="EMBL/GenBank/DDBJ databases">
        <title>The complete genome sequence of Neokomagataea tanensis NBRC 106556(T).</title>
        <authorList>
            <person name="Chua K.-O."/>
            <person name="See-Too W.-S."/>
            <person name="Hong K.-W."/>
            <person name="Yin W.-F."/>
            <person name="Chan K.-G."/>
        </authorList>
    </citation>
    <scope>NUCLEOTIDE SEQUENCE [LARGE SCALE GENOMIC DNA]</scope>
    <source>
        <strain evidence="17">AH13 \ NBRC 106556</strain>
    </source>
</reference>
<dbReference type="EMBL" id="CP032485">
    <property type="protein sequence ID" value="QDH24670.1"/>
    <property type="molecule type" value="Genomic_DNA"/>
</dbReference>
<feature type="transmembrane region" description="Helical" evidence="14">
    <location>
        <begin position="89"/>
        <end position="107"/>
    </location>
</feature>
<comment type="subunit">
    <text evidence="14">Homodimer.</text>
</comment>
<evidence type="ECO:0000256" key="1">
    <source>
        <dbReference type="ARBA" id="ARBA00004651"/>
    </source>
</evidence>
<evidence type="ECO:0000256" key="2">
    <source>
        <dbReference type="ARBA" id="ARBA00005073"/>
    </source>
</evidence>
<evidence type="ECO:0000256" key="5">
    <source>
        <dbReference type="ARBA" id="ARBA00022475"/>
    </source>
</evidence>
<dbReference type="GO" id="GO:0046872">
    <property type="term" value="F:metal ion binding"/>
    <property type="evidence" value="ECO:0007669"/>
    <property type="project" value="UniProtKB-UniRule"/>
</dbReference>
<name>A0A4Y6V7L1_9PROT</name>
<feature type="binding site" description="axial binding residue" evidence="14">
    <location>
        <position position="16"/>
    </location>
    <ligand>
        <name>heme</name>
        <dbReference type="ChEBI" id="CHEBI:30413"/>
    </ligand>
    <ligandPart>
        <name>Fe</name>
        <dbReference type="ChEBI" id="CHEBI:18248"/>
    </ligandPart>
</feature>
<dbReference type="HAMAP" id="MF_02239">
    <property type="entry name" value="HemJ"/>
    <property type="match status" value="1"/>
</dbReference>
<feature type="transmembrane region" description="Helical" evidence="14">
    <location>
        <begin position="65"/>
        <end position="83"/>
    </location>
</feature>
<feature type="transmembrane region" description="Helical" evidence="14">
    <location>
        <begin position="12"/>
        <end position="30"/>
    </location>
</feature>
<sequence>MVNILLAHMQWLLALHIMAFTAWMAGLFYLPRLFVYHCQAERGTADYERFTVMERKLLRQIMNPAMIVTILAGGALASLPGIIDWAAPWWWVKLVSVLGLCAFHGFCGVWRKQFLRHDNQHNERYYRIANEVPTLLMMIVVIMIIVRP</sequence>
<keyword evidence="8 14" id="KW-0479">Metal-binding</keyword>